<feature type="domain" description="DUF6884" evidence="3">
    <location>
        <begin position="45"/>
        <end position="156"/>
    </location>
</feature>
<dbReference type="InterPro" id="IPR002616">
    <property type="entry name" value="tRNA_ribo_trans-like"/>
</dbReference>
<evidence type="ECO:0000313" key="5">
    <source>
        <dbReference type="Proteomes" id="UP000070475"/>
    </source>
</evidence>
<dbReference type="SUPFAM" id="SSF51713">
    <property type="entry name" value="tRNA-guanine transglycosylase"/>
    <property type="match status" value="1"/>
</dbReference>
<evidence type="ECO:0000256" key="1">
    <source>
        <dbReference type="ARBA" id="ARBA00022723"/>
    </source>
</evidence>
<dbReference type="NCBIfam" id="NF041059">
    <property type="entry name" value="DpdA"/>
    <property type="match status" value="1"/>
</dbReference>
<dbReference type="Pfam" id="PF01702">
    <property type="entry name" value="TGT"/>
    <property type="match status" value="1"/>
</dbReference>
<protein>
    <submittedName>
        <fullName evidence="4">Queuine/other tRNA-ribosyltransferase</fullName>
    </submittedName>
</protein>
<dbReference type="Gene3D" id="3.20.20.105">
    <property type="entry name" value="Queuine tRNA-ribosyltransferase-like"/>
    <property type="match status" value="1"/>
</dbReference>
<organism evidence="4 5">
    <name type="scientific">Paenibacillus riograndensis</name>
    <dbReference type="NCBI Taxonomy" id="483937"/>
    <lineage>
        <taxon>Bacteria</taxon>
        <taxon>Bacillati</taxon>
        <taxon>Bacillota</taxon>
        <taxon>Bacilli</taxon>
        <taxon>Bacillales</taxon>
        <taxon>Paenibacillaceae</taxon>
        <taxon>Paenibacillus</taxon>
        <taxon>Paenibacillus sonchi group</taxon>
    </lineage>
</organism>
<keyword evidence="5" id="KW-1185">Reference proteome</keyword>
<gene>
    <name evidence="4" type="ORF">AMQ84_26015</name>
</gene>
<dbReference type="EMBL" id="LIRB01000145">
    <property type="protein sequence ID" value="KWX72143.1"/>
    <property type="molecule type" value="Genomic_DNA"/>
</dbReference>
<accession>A0A132TLU3</accession>
<evidence type="ECO:0000313" key="4">
    <source>
        <dbReference type="EMBL" id="KWX72143.1"/>
    </source>
</evidence>
<dbReference type="AlphaFoldDB" id="A0A132TLU3"/>
<dbReference type="RefSeq" id="WP_060862725.1">
    <property type="nucleotide sequence ID" value="NZ_LIRB01000145.1"/>
</dbReference>
<dbReference type="InterPro" id="IPR053537">
    <property type="entry name" value="DNA-guanine_TGase"/>
</dbReference>
<keyword evidence="4" id="KW-0808">Transferase</keyword>
<dbReference type="GO" id="GO:0016740">
    <property type="term" value="F:transferase activity"/>
    <property type="evidence" value="ECO:0007669"/>
    <property type="project" value="UniProtKB-KW"/>
</dbReference>
<reference evidence="4 5" key="1">
    <citation type="submission" date="2015-08" db="EMBL/GenBank/DDBJ databases">
        <title>Genomes of Paenibacillus riograndensis.</title>
        <authorList>
            <person name="Sant'Anna F.H."/>
            <person name="Souza R."/>
            <person name="Ambrosini A."/>
            <person name="Bach E."/>
            <person name="Fernandes G."/>
            <person name="Balsanelli E."/>
            <person name="Baura V.A."/>
            <person name="Pedrosa F.O."/>
            <person name="Souza E.M."/>
            <person name="Passaglia L."/>
        </authorList>
    </citation>
    <scope>NUCLEOTIDE SEQUENCE [LARGE SCALE GENOMIC DNA]</scope>
    <source>
        <strain evidence="4 5">CAS34</strain>
    </source>
</reference>
<dbReference type="GO" id="GO:0046872">
    <property type="term" value="F:metal ion binding"/>
    <property type="evidence" value="ECO:0007669"/>
    <property type="project" value="UniProtKB-KW"/>
</dbReference>
<evidence type="ECO:0000259" key="3">
    <source>
        <dbReference type="Pfam" id="PF21818"/>
    </source>
</evidence>
<comment type="caution">
    <text evidence="4">The sequence shown here is derived from an EMBL/GenBank/DDBJ whole genome shotgun (WGS) entry which is preliminary data.</text>
</comment>
<dbReference type="PANTHER" id="PTHR43468:SF1">
    <property type="entry name" value="TRNA-GUANOSINE(34) QUEUINE TRANSGLYCOSYLASE"/>
    <property type="match status" value="1"/>
</dbReference>
<dbReference type="PANTHER" id="PTHR43468">
    <property type="match status" value="1"/>
</dbReference>
<dbReference type="PATRIC" id="fig|483937.3.peg.5203"/>
<keyword evidence="1" id="KW-0479">Metal-binding</keyword>
<sequence length="678" mass="79409">MFLSNRILVVTSCTGEKLHKPIDQLVFDDFKNKEVLRRREEELLEFKERADEMYTGSQHLALMSGIKEYRQQGGDIDLCIISAGYGLLNEDEQIVPYEVTFNTMDSQSIKRWARELKITQALQTKIAEYDLIFFLLGDKYLQAVEWPLNLDRNQKAIFFAGASSRTRILNWDDYHVLTIGEKEAKTFRYGLIGIKGYLFAQLLRNIITTDIDQKWSTIIDRPDQIRSFILDSIASTKQLELFNETSDSEDLLKFYSEMFPVPDELVAINCIEEPRFFLPENDDRVDPNYEFMTDFSEKNRNPLENDVYAHQIFDRPQFDGLLVSKVNIDSATKQKNQLIEELGLHDFYKLPREYPIMGDCGAFSYIDKDVPPYTTEEIMDYYHTLGLDYGVSIDHLIVGPFQKDENIRNQRYELTLTMAEEFLRMYRERKELMNYQFHPIGIVQGWDPPSFRRAVEHLIGLGYDYVALGGLAREQSEKIYEILKEIAPIIPSPTFRMHLFGVARDMRTMEAFHKLGVTSFDSSSPLRRAWLGTGHNYHSLNGKHYTAIRIPEAKETSGRVKKMLQNSDEIGFAEYRRLEQEALGALRKFSEGTRDLDSTLEAILEYDKILGEKREVHEDMYREVLSERPWEHCNCNICRKIGIDVIVFRGNNRNRRRGFHNTYVYYSQIQELKKRWNK</sequence>
<proteinExistence type="predicted"/>
<dbReference type="Pfam" id="PF21818">
    <property type="entry name" value="DUF6884"/>
    <property type="match status" value="1"/>
</dbReference>
<evidence type="ECO:0000259" key="2">
    <source>
        <dbReference type="Pfam" id="PF01702"/>
    </source>
</evidence>
<feature type="domain" description="tRNA-guanine(15) transglycosylase-like" evidence="2">
    <location>
        <begin position="334"/>
        <end position="556"/>
    </location>
</feature>
<dbReference type="Proteomes" id="UP000070475">
    <property type="component" value="Unassembled WGS sequence"/>
</dbReference>
<name>A0A132TLU3_9BACL</name>
<dbReference type="GO" id="GO:0006400">
    <property type="term" value="P:tRNA modification"/>
    <property type="evidence" value="ECO:0007669"/>
    <property type="project" value="InterPro"/>
</dbReference>
<dbReference type="InterPro" id="IPR036511">
    <property type="entry name" value="TGT-like_sf"/>
</dbReference>
<dbReference type="InterPro" id="IPR049251">
    <property type="entry name" value="DUF6884"/>
</dbReference>